<protein>
    <submittedName>
        <fullName evidence="1">Uncharacterized protein</fullName>
    </submittedName>
</protein>
<dbReference type="EMBL" id="QXFY01006873">
    <property type="protein sequence ID" value="KAE9267500.1"/>
    <property type="molecule type" value="Genomic_DNA"/>
</dbReference>
<organism evidence="1 2">
    <name type="scientific">Phytophthora fragariae</name>
    <dbReference type="NCBI Taxonomy" id="53985"/>
    <lineage>
        <taxon>Eukaryota</taxon>
        <taxon>Sar</taxon>
        <taxon>Stramenopiles</taxon>
        <taxon>Oomycota</taxon>
        <taxon>Peronosporomycetes</taxon>
        <taxon>Peronosporales</taxon>
        <taxon>Peronosporaceae</taxon>
        <taxon>Phytophthora</taxon>
    </lineage>
</organism>
<name>A0A6G0Q309_9STRA</name>
<proteinExistence type="predicted"/>
<dbReference type="Proteomes" id="UP000486351">
    <property type="component" value="Unassembled WGS sequence"/>
</dbReference>
<evidence type="ECO:0000313" key="2">
    <source>
        <dbReference type="Proteomes" id="UP000486351"/>
    </source>
</evidence>
<evidence type="ECO:0000313" key="1">
    <source>
        <dbReference type="EMBL" id="KAE9267500.1"/>
    </source>
</evidence>
<gene>
    <name evidence="1" type="ORF">PF008_g31352</name>
</gene>
<dbReference type="AlphaFoldDB" id="A0A6G0Q309"/>
<comment type="caution">
    <text evidence="1">The sequence shown here is derived from an EMBL/GenBank/DDBJ whole genome shotgun (WGS) entry which is preliminary data.</text>
</comment>
<reference evidence="1 2" key="1">
    <citation type="submission" date="2018-09" db="EMBL/GenBank/DDBJ databases">
        <title>Genomic investigation of the strawberry pathogen Phytophthora fragariae indicates pathogenicity is determined by transcriptional variation in three key races.</title>
        <authorList>
            <person name="Adams T.M."/>
            <person name="Armitage A.D."/>
            <person name="Sobczyk M.K."/>
            <person name="Bates H.J."/>
            <person name="Dunwell J.M."/>
            <person name="Nellist C.F."/>
            <person name="Harrison R.J."/>
        </authorList>
    </citation>
    <scope>NUCLEOTIDE SEQUENCE [LARGE SCALE GENOMIC DNA]</scope>
    <source>
        <strain evidence="1 2">NOV-77</strain>
    </source>
</reference>
<sequence>MQEHMTAVLTPLAIKENLPNQLSMTPLIPTLKMEPTL</sequence>
<accession>A0A6G0Q309</accession>